<reference evidence="2 3" key="1">
    <citation type="submission" date="2019-09" db="EMBL/GenBank/DDBJ databases">
        <authorList>
            <person name="Ou C."/>
        </authorList>
    </citation>
    <scope>NUCLEOTIDE SEQUENCE [LARGE SCALE GENOMIC DNA]</scope>
    <source>
        <strain evidence="2">S2</strain>
        <tissue evidence="2">Leaf</tissue>
    </source>
</reference>
<keyword evidence="1" id="KW-0732">Signal</keyword>
<comment type="caution">
    <text evidence="2">The sequence shown here is derived from an EMBL/GenBank/DDBJ whole genome shotgun (WGS) entry which is preliminary data.</text>
</comment>
<keyword evidence="3" id="KW-1185">Reference proteome</keyword>
<sequence length="216" mass="24139">MEGTAVHHVICILSISFLLTCIAAGKPNGVSVEFIHIYSAASPLYPGNISFEEEIHRLIHRSNLRAQHIDATIAPSPTILSNAIVIPLALLRLGHSVMGGQEVRSILAGKTFYFLPSRGRPQPIENLCLVAYDTENIKFGRQEDFNIAGILGLENAPISFPIIPSYRWSILILLTTPKRHSNISEIWRRHTPTTRVRVTTLVLLPGHKRARRKLQF</sequence>
<dbReference type="OrthoDB" id="1739127at2759"/>
<reference evidence="3" key="2">
    <citation type="submission" date="2019-10" db="EMBL/GenBank/DDBJ databases">
        <title>A de novo genome assembly of a pear dwarfing rootstock.</title>
        <authorList>
            <person name="Wang F."/>
            <person name="Wang J."/>
            <person name="Li S."/>
            <person name="Zhang Y."/>
            <person name="Fang M."/>
            <person name="Ma L."/>
            <person name="Zhao Y."/>
            <person name="Jiang S."/>
        </authorList>
    </citation>
    <scope>NUCLEOTIDE SEQUENCE [LARGE SCALE GENOMIC DNA]</scope>
</reference>
<dbReference type="AlphaFoldDB" id="A0A5N5FUV9"/>
<dbReference type="Proteomes" id="UP000327157">
    <property type="component" value="Chromosome 11"/>
</dbReference>
<organism evidence="2 3">
    <name type="scientific">Pyrus ussuriensis x Pyrus communis</name>
    <dbReference type="NCBI Taxonomy" id="2448454"/>
    <lineage>
        <taxon>Eukaryota</taxon>
        <taxon>Viridiplantae</taxon>
        <taxon>Streptophyta</taxon>
        <taxon>Embryophyta</taxon>
        <taxon>Tracheophyta</taxon>
        <taxon>Spermatophyta</taxon>
        <taxon>Magnoliopsida</taxon>
        <taxon>eudicotyledons</taxon>
        <taxon>Gunneridae</taxon>
        <taxon>Pentapetalae</taxon>
        <taxon>rosids</taxon>
        <taxon>fabids</taxon>
        <taxon>Rosales</taxon>
        <taxon>Rosaceae</taxon>
        <taxon>Amygdaloideae</taxon>
        <taxon>Maleae</taxon>
        <taxon>Pyrus</taxon>
    </lineage>
</organism>
<proteinExistence type="predicted"/>
<feature type="chain" id="PRO_5024341914" evidence="1">
    <location>
        <begin position="26"/>
        <end position="216"/>
    </location>
</feature>
<name>A0A5N5FUV9_9ROSA</name>
<feature type="signal peptide" evidence="1">
    <location>
        <begin position="1"/>
        <end position="25"/>
    </location>
</feature>
<protein>
    <submittedName>
        <fullName evidence="2">Uncharacterized protein</fullName>
    </submittedName>
</protein>
<evidence type="ECO:0000256" key="1">
    <source>
        <dbReference type="SAM" id="SignalP"/>
    </source>
</evidence>
<dbReference type="EMBL" id="SMOL01000559">
    <property type="protein sequence ID" value="KAB2605381.1"/>
    <property type="molecule type" value="Genomic_DNA"/>
</dbReference>
<reference evidence="2 3" key="3">
    <citation type="submission" date="2019-11" db="EMBL/GenBank/DDBJ databases">
        <title>A de novo genome assembly of a pear dwarfing rootstock.</title>
        <authorList>
            <person name="Wang F."/>
            <person name="Wang J."/>
            <person name="Li S."/>
            <person name="Zhang Y."/>
            <person name="Fang M."/>
            <person name="Ma L."/>
            <person name="Zhao Y."/>
            <person name="Jiang S."/>
        </authorList>
    </citation>
    <scope>NUCLEOTIDE SEQUENCE [LARGE SCALE GENOMIC DNA]</scope>
    <source>
        <strain evidence="2">S2</strain>
        <tissue evidence="2">Leaf</tissue>
    </source>
</reference>
<gene>
    <name evidence="2" type="ORF">D8674_005098</name>
</gene>
<accession>A0A5N5FUV9</accession>
<evidence type="ECO:0000313" key="3">
    <source>
        <dbReference type="Proteomes" id="UP000327157"/>
    </source>
</evidence>
<evidence type="ECO:0000313" key="2">
    <source>
        <dbReference type="EMBL" id="KAB2605381.1"/>
    </source>
</evidence>